<accession>A0ABY2YWT2</accession>
<name>A0ABY2YWT2_9LACO</name>
<proteinExistence type="predicted"/>
<dbReference type="EMBL" id="QUAM01000001">
    <property type="protein sequence ID" value="TPR16221.1"/>
    <property type="molecule type" value="Genomic_DNA"/>
</dbReference>
<reference evidence="1 2" key="1">
    <citation type="submission" date="2018-08" db="EMBL/GenBank/DDBJ databases">
        <title>Comparative genomics of wild bee and flower associated Lactobacillus reveals potential adaptation to the bee host.</title>
        <authorList>
            <person name="Vuong H.Q."/>
            <person name="Mcfrederick Q.S."/>
        </authorList>
    </citation>
    <scope>NUCLEOTIDE SEQUENCE [LARGE SCALE GENOMIC DNA]</scope>
    <source>
        <strain evidence="1 2">HV_04</strain>
    </source>
</reference>
<organism evidence="1 2">
    <name type="scientific">Apilactobacillus timberlakei</name>
    <dbReference type="NCBI Taxonomy" id="2008380"/>
    <lineage>
        <taxon>Bacteria</taxon>
        <taxon>Bacillati</taxon>
        <taxon>Bacillota</taxon>
        <taxon>Bacilli</taxon>
        <taxon>Lactobacillales</taxon>
        <taxon>Lactobacillaceae</taxon>
        <taxon>Apilactobacillus</taxon>
    </lineage>
</organism>
<comment type="caution">
    <text evidence="1">The sequence shown here is derived from an EMBL/GenBank/DDBJ whole genome shotgun (WGS) entry which is preliminary data.</text>
</comment>
<dbReference type="RefSeq" id="WP_140921685.1">
    <property type="nucleotide sequence ID" value="NZ_QUAM01000001.1"/>
</dbReference>
<evidence type="ECO:0000313" key="1">
    <source>
        <dbReference type="EMBL" id="TPR16221.1"/>
    </source>
</evidence>
<protein>
    <submittedName>
        <fullName evidence="1">Uncharacterized protein</fullName>
    </submittedName>
</protein>
<keyword evidence="2" id="KW-1185">Reference proteome</keyword>
<dbReference type="Proteomes" id="UP000767392">
    <property type="component" value="Unassembled WGS sequence"/>
</dbReference>
<gene>
    <name evidence="1" type="ORF">DY048_01800</name>
</gene>
<sequence>MKLNNKLFLTFLFVLSIFILVGSYHVTTKAAFKPAIVTSFPKAMRGHWYATDGKVSYYIGKKLLYYKNGKYSYKSYLHNLNQQKQHPIGVGSLYKKNPTIDWLYAYKIKAHALNWINALVWNSGAGDGTFYNFSKHNGHQVLSSAYGVGIWGTEHYYRSFKLAKQFMHKRYPHYSYYED</sequence>
<evidence type="ECO:0000313" key="2">
    <source>
        <dbReference type="Proteomes" id="UP000767392"/>
    </source>
</evidence>